<gene>
    <name evidence="2" type="ORF">BC781_102634</name>
</gene>
<keyword evidence="1" id="KW-0175">Coiled coil</keyword>
<keyword evidence="3" id="KW-1185">Reference proteome</keyword>
<name>A0A315ZBY5_SEDFL</name>
<organism evidence="2 3">
    <name type="scientific">Sediminitomix flava</name>
    <dbReference type="NCBI Taxonomy" id="379075"/>
    <lineage>
        <taxon>Bacteria</taxon>
        <taxon>Pseudomonadati</taxon>
        <taxon>Bacteroidota</taxon>
        <taxon>Cytophagia</taxon>
        <taxon>Cytophagales</taxon>
        <taxon>Flammeovirgaceae</taxon>
        <taxon>Sediminitomix</taxon>
    </lineage>
</organism>
<proteinExistence type="predicted"/>
<dbReference type="Proteomes" id="UP000245535">
    <property type="component" value="Unassembled WGS sequence"/>
</dbReference>
<protein>
    <submittedName>
        <fullName evidence="2">Uncharacterized protein</fullName>
    </submittedName>
</protein>
<comment type="caution">
    <text evidence="2">The sequence shown here is derived from an EMBL/GenBank/DDBJ whole genome shotgun (WGS) entry which is preliminary data.</text>
</comment>
<evidence type="ECO:0000313" key="3">
    <source>
        <dbReference type="Proteomes" id="UP000245535"/>
    </source>
</evidence>
<sequence>MDKERKDKIQNLIEELIGEAMDGFKEQGRNKGGGFARDMADFAYEMEKEFGKRGRRRGRRNCADEETIVIEDEKNDAKSSNVDVEVNVKKDDSEISLLKAKIEALEVQLAEKDEVISLLKEQMATLKGIIDSKL</sequence>
<accession>A0A315ZBY5</accession>
<dbReference type="EMBL" id="QGDO01000002">
    <property type="protein sequence ID" value="PWJ43086.1"/>
    <property type="molecule type" value="Genomic_DNA"/>
</dbReference>
<evidence type="ECO:0000313" key="2">
    <source>
        <dbReference type="EMBL" id="PWJ43086.1"/>
    </source>
</evidence>
<reference evidence="2 3" key="1">
    <citation type="submission" date="2018-03" db="EMBL/GenBank/DDBJ databases">
        <title>Genomic Encyclopedia of Archaeal and Bacterial Type Strains, Phase II (KMG-II): from individual species to whole genera.</title>
        <authorList>
            <person name="Goeker M."/>
        </authorList>
    </citation>
    <scope>NUCLEOTIDE SEQUENCE [LARGE SCALE GENOMIC DNA]</scope>
    <source>
        <strain evidence="2 3">DSM 28229</strain>
    </source>
</reference>
<dbReference type="AlphaFoldDB" id="A0A315ZBY5"/>
<evidence type="ECO:0000256" key="1">
    <source>
        <dbReference type="SAM" id="Coils"/>
    </source>
</evidence>
<dbReference type="RefSeq" id="WP_109617335.1">
    <property type="nucleotide sequence ID" value="NZ_QGDO01000002.1"/>
</dbReference>
<feature type="coiled-coil region" evidence="1">
    <location>
        <begin position="88"/>
        <end position="122"/>
    </location>
</feature>